<comment type="similarity">
    <text evidence="2">Belongs to the peptidase M14 family.</text>
</comment>
<comment type="caution">
    <text evidence="9">The sequence shown here is derived from an EMBL/GenBank/DDBJ whole genome shotgun (WGS) entry which is preliminary data.</text>
</comment>
<dbReference type="Pfam" id="PF00246">
    <property type="entry name" value="Peptidase_M14"/>
    <property type="match status" value="1"/>
</dbReference>
<dbReference type="InterPro" id="IPR029062">
    <property type="entry name" value="Class_I_gatase-like"/>
</dbReference>
<protein>
    <submittedName>
        <fullName evidence="9">Peptidase M14</fullName>
    </submittedName>
</protein>
<dbReference type="PANTHER" id="PTHR11705:SF143">
    <property type="entry name" value="SLL0236 PROTEIN"/>
    <property type="match status" value="1"/>
</dbReference>
<evidence type="ECO:0000256" key="1">
    <source>
        <dbReference type="ARBA" id="ARBA00001947"/>
    </source>
</evidence>
<reference evidence="9" key="1">
    <citation type="journal article" date="2014" name="Int. J. Syst. Evol. Microbiol.">
        <title>Complete genome sequence of Corynebacterium casei LMG S-19264T (=DSM 44701T), isolated from a smear-ripened cheese.</title>
        <authorList>
            <consortium name="US DOE Joint Genome Institute (JGI-PGF)"/>
            <person name="Walter F."/>
            <person name="Albersmeier A."/>
            <person name="Kalinowski J."/>
            <person name="Ruckert C."/>
        </authorList>
    </citation>
    <scope>NUCLEOTIDE SEQUENCE</scope>
    <source>
        <strain evidence="9">NBRC 101628</strain>
    </source>
</reference>
<dbReference type="GO" id="GO:0006508">
    <property type="term" value="P:proteolysis"/>
    <property type="evidence" value="ECO:0007669"/>
    <property type="project" value="UniProtKB-KW"/>
</dbReference>
<dbReference type="Gene3D" id="3.40.50.880">
    <property type="match status" value="1"/>
</dbReference>
<dbReference type="GO" id="GO:0005615">
    <property type="term" value="C:extracellular space"/>
    <property type="evidence" value="ECO:0007669"/>
    <property type="project" value="TreeGrafter"/>
</dbReference>
<dbReference type="Gene3D" id="3.40.630.10">
    <property type="entry name" value="Zn peptidases"/>
    <property type="match status" value="1"/>
</dbReference>
<dbReference type="RefSeq" id="WP_095504289.1">
    <property type="nucleotide sequence ID" value="NZ_BSNC01000005.1"/>
</dbReference>
<evidence type="ECO:0000256" key="7">
    <source>
        <dbReference type="SAM" id="SignalP"/>
    </source>
</evidence>
<organism evidence="9 10">
    <name type="scientific">Paraferrimonas sedimenticola</name>
    <dbReference type="NCBI Taxonomy" id="375674"/>
    <lineage>
        <taxon>Bacteria</taxon>
        <taxon>Pseudomonadati</taxon>
        <taxon>Pseudomonadota</taxon>
        <taxon>Gammaproteobacteria</taxon>
        <taxon>Alteromonadales</taxon>
        <taxon>Ferrimonadaceae</taxon>
        <taxon>Paraferrimonas</taxon>
    </lineage>
</organism>
<keyword evidence="6" id="KW-0482">Metalloprotease</keyword>
<dbReference type="SUPFAM" id="SSF52317">
    <property type="entry name" value="Class I glutamine amidotransferase-like"/>
    <property type="match status" value="1"/>
</dbReference>
<gene>
    <name evidence="9" type="ORF">GCM10007895_22880</name>
</gene>
<keyword evidence="4" id="KW-0378">Hydrolase</keyword>
<dbReference type="Proteomes" id="UP001161422">
    <property type="component" value="Unassembled WGS sequence"/>
</dbReference>
<keyword evidence="10" id="KW-1185">Reference proteome</keyword>
<evidence type="ECO:0000256" key="4">
    <source>
        <dbReference type="ARBA" id="ARBA00022801"/>
    </source>
</evidence>
<evidence type="ECO:0000259" key="8">
    <source>
        <dbReference type="Pfam" id="PF00246"/>
    </source>
</evidence>
<feature type="domain" description="Peptidase M14" evidence="8">
    <location>
        <begin position="85"/>
        <end position="253"/>
    </location>
</feature>
<dbReference type="CDD" id="cd03143">
    <property type="entry name" value="A4_beta-galactosidase_middle_domain"/>
    <property type="match status" value="1"/>
</dbReference>
<evidence type="ECO:0000256" key="6">
    <source>
        <dbReference type="ARBA" id="ARBA00023049"/>
    </source>
</evidence>
<accession>A0AA37RYK6</accession>
<name>A0AA37RYK6_9GAMM</name>
<feature type="signal peptide" evidence="7">
    <location>
        <begin position="1"/>
        <end position="29"/>
    </location>
</feature>
<feature type="chain" id="PRO_5041209937" evidence="7">
    <location>
        <begin position="30"/>
        <end position="964"/>
    </location>
</feature>
<keyword evidence="7" id="KW-0732">Signal</keyword>
<keyword evidence="5" id="KW-0862">Zinc</keyword>
<reference evidence="9" key="2">
    <citation type="submission" date="2023-01" db="EMBL/GenBank/DDBJ databases">
        <title>Draft genome sequence of Paraferrimonas sedimenticola strain NBRC 101628.</title>
        <authorList>
            <person name="Sun Q."/>
            <person name="Mori K."/>
        </authorList>
    </citation>
    <scope>NUCLEOTIDE SEQUENCE</scope>
    <source>
        <strain evidence="9">NBRC 101628</strain>
    </source>
</reference>
<evidence type="ECO:0000313" key="9">
    <source>
        <dbReference type="EMBL" id="GLP96982.1"/>
    </source>
</evidence>
<dbReference type="GO" id="GO:0004181">
    <property type="term" value="F:metallocarboxypeptidase activity"/>
    <property type="evidence" value="ECO:0007669"/>
    <property type="project" value="InterPro"/>
</dbReference>
<keyword evidence="3" id="KW-0645">Protease</keyword>
<evidence type="ECO:0000256" key="3">
    <source>
        <dbReference type="ARBA" id="ARBA00022670"/>
    </source>
</evidence>
<dbReference type="AlphaFoldDB" id="A0AA37RYK6"/>
<dbReference type="SUPFAM" id="SSF53187">
    <property type="entry name" value="Zn-dependent exopeptidases"/>
    <property type="match status" value="1"/>
</dbReference>
<evidence type="ECO:0000313" key="10">
    <source>
        <dbReference type="Proteomes" id="UP001161422"/>
    </source>
</evidence>
<sequence length="964" mass="107132">MPLSLPLGALKRTSALALALALSHTTASASALDSLQTPSPYPLMEYSQPLLTGDYSNAITHPDKVLGFEVGSRVVHPDQVTELLKIWAQESDRIQLVEYARTHEGRPLHVAYISNSNHLSKLDEYKADIAKLAMPKGVNSSEIESIINKLPATAWMAYTIHGNETSGVDSAVAALYHLLADQSAETQALLDNMVVMIDPLMNPDGLARFNRSLQRYRGASPNVDDQSLLHRGDWPAGRTNHYYFDLNRDFFYLTQPETRGRVALINQWYPQLMIDAHEQGSQDTYLMGPPRDPLNFNIAPSVQKWGKVFSLDQGAAYDKRQWRYYTGEWFENWYPGYSNYAQYRGSVHILYEQARIAEDGVARTDGTIRSYKESVHHQYVSTFANLETLAKHSKEMYRDFVKDRQSLMGSSSPIEEKTFAILPQGNITLENQFLQKLQAQGIQVYRMDESKRVRAMKDQTGQMRSGIELPKGTLLVPTRQPEARLISAILEFDAEVKEQVLIEERKRVLKGQNSLMYDTTAWNMTMMYGMPAYEIPKITMDDYPLAELTTAEIDVADGIAWVVDGKSDGALAFAAKLMERGLEVRASNITSKFNGIDLAPGSVMVTGVDNPGRDVQALIKAAATEANVNVSPISSGYGEGDLPEWGGSHFPLLERPRIAILSGPGTSAYDVGATWFAIDSALGIRHSKLDLSSINRADLRRYNTIVVPTAWGKVLSKDQLSVLEGWVKAGGTLITQGRASQALAGAEWTDATTLDKVFEKPEKYDTAVYREWLAQYTKPNLEAVLSYAIEPTPLWDREVKYADKDALKHKDSIQSRFMPSGAFVNGRIDPDHWLGFGLPSTVPLLIKKQPVLTASAKADNVARIGVMEAKDPAKAIAGEWEVKGWTSVPKDAKTLVRASGLLWPEARERLLNSSYLIREQVGKGQVILFSGEPNFRGATLGTRRMFLNALVYGPGMGTRLTVPL</sequence>
<dbReference type="EMBL" id="BSNC01000005">
    <property type="protein sequence ID" value="GLP96982.1"/>
    <property type="molecule type" value="Genomic_DNA"/>
</dbReference>
<evidence type="ECO:0000256" key="2">
    <source>
        <dbReference type="ARBA" id="ARBA00005988"/>
    </source>
</evidence>
<proteinExistence type="inferred from homology"/>
<dbReference type="InterPro" id="IPR000834">
    <property type="entry name" value="Peptidase_M14"/>
</dbReference>
<evidence type="ECO:0000256" key="5">
    <source>
        <dbReference type="ARBA" id="ARBA00022833"/>
    </source>
</evidence>
<dbReference type="GO" id="GO:0008270">
    <property type="term" value="F:zinc ion binding"/>
    <property type="evidence" value="ECO:0007669"/>
    <property type="project" value="InterPro"/>
</dbReference>
<dbReference type="PANTHER" id="PTHR11705">
    <property type="entry name" value="PROTEASE FAMILY M14 CARBOXYPEPTIDASE A,B"/>
    <property type="match status" value="1"/>
</dbReference>
<comment type="cofactor">
    <cofactor evidence="1">
        <name>Zn(2+)</name>
        <dbReference type="ChEBI" id="CHEBI:29105"/>
    </cofactor>
</comment>